<sequence length="221" mass="24741">MRHFMPRGSKARDDYARAQIALQTVVAGWPVVCVLNKIIRSLREGPPVWSSLVVVWTAVPYLLSPRLIQAEMVSLSSELLYSVAIAFFDLITDILLPHGTLHTFYRLLKSGRCTREAVLEETWKDTAKTNHEHGKAASSKGSGDGSLTCRSRRITTTVLSMRETFSRSASSLAQAASMQSAFASMEISPWWSMTEMMTLVFTNLMVLVTDQIWHEDTTLRA</sequence>
<dbReference type="EMBL" id="CDMY01000293">
    <property type="protein sequence ID" value="CEL99994.1"/>
    <property type="molecule type" value="Genomic_DNA"/>
</dbReference>
<evidence type="ECO:0000313" key="2">
    <source>
        <dbReference type="Proteomes" id="UP000041254"/>
    </source>
</evidence>
<name>A0A0G4ERD6_VITBC</name>
<dbReference type="Proteomes" id="UP000041254">
    <property type="component" value="Unassembled WGS sequence"/>
</dbReference>
<gene>
    <name evidence="1" type="ORF">Vbra_4114</name>
</gene>
<keyword evidence="2" id="KW-1185">Reference proteome</keyword>
<dbReference type="VEuPathDB" id="CryptoDB:Vbra_4114"/>
<proteinExistence type="predicted"/>
<evidence type="ECO:0000313" key="1">
    <source>
        <dbReference type="EMBL" id="CEL99994.1"/>
    </source>
</evidence>
<protein>
    <submittedName>
        <fullName evidence="1">Uncharacterized protein</fullName>
    </submittedName>
</protein>
<organism evidence="1 2">
    <name type="scientific">Vitrella brassicaformis (strain CCMP3155)</name>
    <dbReference type="NCBI Taxonomy" id="1169540"/>
    <lineage>
        <taxon>Eukaryota</taxon>
        <taxon>Sar</taxon>
        <taxon>Alveolata</taxon>
        <taxon>Colpodellida</taxon>
        <taxon>Vitrellaceae</taxon>
        <taxon>Vitrella</taxon>
    </lineage>
</organism>
<reference evidence="1 2" key="1">
    <citation type="submission" date="2014-11" db="EMBL/GenBank/DDBJ databases">
        <authorList>
            <person name="Zhu J."/>
            <person name="Qi W."/>
            <person name="Song R."/>
        </authorList>
    </citation>
    <scope>NUCLEOTIDE SEQUENCE [LARGE SCALE GENOMIC DNA]</scope>
</reference>
<accession>A0A0G4ERD6</accession>
<dbReference type="PhylomeDB" id="A0A0G4ERD6"/>
<dbReference type="InParanoid" id="A0A0G4ERD6"/>
<dbReference type="AlphaFoldDB" id="A0A0G4ERD6"/>